<dbReference type="Pfam" id="PF04472">
    <property type="entry name" value="SepF"/>
    <property type="match status" value="1"/>
</dbReference>
<keyword evidence="6" id="KW-1185">Reference proteome</keyword>
<reference evidence="5 6" key="1">
    <citation type="submission" date="2018-05" db="EMBL/GenBank/DDBJ databases">
        <title>Compelete Genome Sequence of Spiroplasma melliferum.</title>
        <authorList>
            <person name="Davis R.E."/>
            <person name="Shao J.Y."/>
            <person name="Zhao Y."/>
            <person name="Gasparich G.E."/>
        </authorList>
    </citation>
    <scope>NUCLEOTIDE SEQUENCE [LARGE SCALE GENOMIC DNA]</scope>
    <source>
        <strain evidence="5 6">AS576</strain>
    </source>
</reference>
<evidence type="ECO:0008006" key="7">
    <source>
        <dbReference type="Google" id="ProtNLM"/>
    </source>
</evidence>
<dbReference type="InterPro" id="IPR023052">
    <property type="entry name" value="Cell_div_SepF"/>
</dbReference>
<dbReference type="PANTHER" id="PTHR35798">
    <property type="entry name" value="CELL DIVISION PROTEIN SEPF"/>
    <property type="match status" value="1"/>
</dbReference>
<evidence type="ECO:0000313" key="6">
    <source>
        <dbReference type="Proteomes" id="UP000298715"/>
    </source>
</evidence>
<dbReference type="PANTHER" id="PTHR35798:SF1">
    <property type="entry name" value="CELL DIVISION PROTEIN SEPF"/>
    <property type="match status" value="1"/>
</dbReference>
<protein>
    <recommendedName>
        <fullName evidence="7">Cell division protein SepF</fullName>
    </recommendedName>
</protein>
<evidence type="ECO:0000256" key="3">
    <source>
        <dbReference type="ARBA" id="ARBA00023306"/>
    </source>
</evidence>
<dbReference type="Proteomes" id="UP000298715">
    <property type="component" value="Chromosome"/>
</dbReference>
<gene>
    <name evidence="5" type="ORF">SRED_002600</name>
</gene>
<accession>A0ABX5U9W1</accession>
<keyword evidence="1" id="KW-0132">Cell division</keyword>
<sequence length="144" mass="16416">MIIMSIFKKKQRSIYDAQPRIDFNDSPTEPIVHSDQPLAKPVLAPETPFQKVNFERENEIQNSSETSSDTSVLTTGFIADSYNDAPKMADLLLTKGQLIVHLEKLPKAERIRLLDFISGVMYAFDGDVQKIEYKTYQFTIQKDA</sequence>
<name>A0ABX5U9W1_SPIME</name>
<proteinExistence type="predicted"/>
<organism evidence="5 6">
    <name type="scientific">Spiroplasma melliferum</name>
    <dbReference type="NCBI Taxonomy" id="2134"/>
    <lineage>
        <taxon>Bacteria</taxon>
        <taxon>Bacillati</taxon>
        <taxon>Mycoplasmatota</taxon>
        <taxon>Mollicutes</taxon>
        <taxon>Entomoplasmatales</taxon>
        <taxon>Spiroplasmataceae</taxon>
        <taxon>Spiroplasma</taxon>
    </lineage>
</organism>
<comment type="function">
    <text evidence="4">Cell division protein that is part of the divisome complex and is recruited early to the Z-ring. Probably stimulates Z-ring formation, perhaps through the cross-linking of FtsZ protofilaments. Its function overlaps with FtsA.</text>
</comment>
<evidence type="ECO:0000256" key="1">
    <source>
        <dbReference type="ARBA" id="ARBA00022618"/>
    </source>
</evidence>
<evidence type="ECO:0000256" key="4">
    <source>
        <dbReference type="ARBA" id="ARBA00044936"/>
    </source>
</evidence>
<dbReference type="InterPro" id="IPR038594">
    <property type="entry name" value="SepF-like_sf"/>
</dbReference>
<dbReference type="EMBL" id="CP029202">
    <property type="protein sequence ID" value="QCO24118.1"/>
    <property type="molecule type" value="Genomic_DNA"/>
</dbReference>
<dbReference type="Gene3D" id="3.30.110.150">
    <property type="entry name" value="SepF-like protein"/>
    <property type="match status" value="1"/>
</dbReference>
<keyword evidence="3" id="KW-0131">Cell cycle</keyword>
<dbReference type="InterPro" id="IPR007561">
    <property type="entry name" value="Cell_div_SepF/SepF-rel"/>
</dbReference>
<keyword evidence="2" id="KW-0717">Septation</keyword>
<evidence type="ECO:0000313" key="5">
    <source>
        <dbReference type="EMBL" id="QCO24118.1"/>
    </source>
</evidence>
<evidence type="ECO:0000256" key="2">
    <source>
        <dbReference type="ARBA" id="ARBA00023210"/>
    </source>
</evidence>